<reference evidence="2" key="1">
    <citation type="submission" date="2019-06" db="EMBL/GenBank/DDBJ databases">
        <title>Genomics analysis of Aphanomyces spp. identifies a new class of oomycete effector associated with host adaptation.</title>
        <authorList>
            <person name="Gaulin E."/>
        </authorList>
    </citation>
    <scope>NUCLEOTIDE SEQUENCE</scope>
    <source>
        <strain evidence="2">CBS 578.67</strain>
    </source>
</reference>
<dbReference type="AlphaFoldDB" id="A0A6A4Z0U7"/>
<feature type="compositionally biased region" description="Polar residues" evidence="1">
    <location>
        <begin position="347"/>
        <end position="360"/>
    </location>
</feature>
<dbReference type="EMBL" id="VJMH01003650">
    <property type="protein sequence ID" value="KAF0705239.1"/>
    <property type="molecule type" value="Genomic_DNA"/>
</dbReference>
<evidence type="ECO:0000313" key="2">
    <source>
        <dbReference type="EMBL" id="KAF0705239.1"/>
    </source>
</evidence>
<protein>
    <submittedName>
        <fullName evidence="2">Uncharacterized protein</fullName>
    </submittedName>
</protein>
<dbReference type="OrthoDB" id="84419at2759"/>
<organism evidence="2">
    <name type="scientific">Aphanomyces stellatus</name>
    <dbReference type="NCBI Taxonomy" id="120398"/>
    <lineage>
        <taxon>Eukaryota</taxon>
        <taxon>Sar</taxon>
        <taxon>Stramenopiles</taxon>
        <taxon>Oomycota</taxon>
        <taxon>Saprolegniomycetes</taxon>
        <taxon>Saprolegniales</taxon>
        <taxon>Verrucalvaceae</taxon>
        <taxon>Aphanomyces</taxon>
    </lineage>
</organism>
<gene>
    <name evidence="2" type="ORF">As57867_007069</name>
</gene>
<feature type="region of interest" description="Disordered" evidence="1">
    <location>
        <begin position="346"/>
        <end position="379"/>
    </location>
</feature>
<accession>A0A6A4Z0U7</accession>
<name>A0A6A4Z0U7_9STRA</name>
<proteinExistence type="predicted"/>
<sequence>MAENLDTATTTANQAAFTEGSHFARDRDTPANVLGGDDTAPTDTASLPPFAAARRRLAEAADARATPSSSTGAALPEPAAPTVDVWEFQAEQRRLADKVSMKNDIGYHRPSMVELQPVLDLHATGTATGGELFDAFEPLRRDSNRPIVGYVRIATGFHTNHIDEGKALKAVLFDNQHQQLVEPLADLIQLRKDSANQQLILGFASFQAIERVMGATFKIPVKEGSKTFKAESSHAMDGFHVDILDFGHDRAAERHLWSILAAWDAPPIAGGYTHVSESHGAKTSRYRLTFTSDSPPSLFQANGRLIDEVIFLGRCYRIYGKGWYNHKKTFQRADLDIAAKERKISIPSASAPATNSQQPRATGESKRQCVAPPPPTPWRRVERGASAAANAQPRPWVSDNMFDILRQHVVVTAMQITNSAGDRMMVVPQILDAPNAPNDVPGDAFVGGTKIDAGTAVRIEMPLDALLDEFAALDLITKSVQLSFDDDCRKAQNKSKLNLPKYVVDGEADWIQRELIENPIE</sequence>
<feature type="compositionally biased region" description="Low complexity" evidence="1">
    <location>
        <begin position="7"/>
        <end position="18"/>
    </location>
</feature>
<comment type="caution">
    <text evidence="2">The sequence shown here is derived from an EMBL/GenBank/DDBJ whole genome shotgun (WGS) entry which is preliminary data.</text>
</comment>
<evidence type="ECO:0000256" key="1">
    <source>
        <dbReference type="SAM" id="MobiDB-lite"/>
    </source>
</evidence>
<feature type="non-terminal residue" evidence="2">
    <location>
        <position position="521"/>
    </location>
</feature>
<feature type="region of interest" description="Disordered" evidence="1">
    <location>
        <begin position="1"/>
        <end position="79"/>
    </location>
</feature>